<comment type="subcellular location">
    <subcellularLocation>
        <location evidence="1">Cell membrane</location>
        <topology evidence="1">Multi-pass membrane protein</topology>
    </subcellularLocation>
</comment>
<evidence type="ECO:0000256" key="4">
    <source>
        <dbReference type="ARBA" id="ARBA00022475"/>
    </source>
</evidence>
<dbReference type="InterPro" id="IPR004878">
    <property type="entry name" value="Otopetrin"/>
</dbReference>
<keyword evidence="6" id="KW-0375">Hydrogen ion transport</keyword>
<comment type="similarity">
    <text evidence="2">Belongs to the otopetrin family.</text>
</comment>
<keyword evidence="13" id="KW-1185">Reference proteome</keyword>
<feature type="transmembrane region" description="Helical" evidence="11">
    <location>
        <begin position="81"/>
        <end position="101"/>
    </location>
</feature>
<dbReference type="PANTHER" id="PTHR21522:SF36">
    <property type="entry name" value="PROTON CHANNEL OTOP3"/>
    <property type="match status" value="1"/>
</dbReference>
<dbReference type="PANTHER" id="PTHR21522">
    <property type="entry name" value="PROTON CHANNEL OTOP"/>
    <property type="match status" value="1"/>
</dbReference>
<evidence type="ECO:0000256" key="5">
    <source>
        <dbReference type="ARBA" id="ARBA00022692"/>
    </source>
</evidence>
<evidence type="ECO:0000256" key="9">
    <source>
        <dbReference type="ARBA" id="ARBA00023136"/>
    </source>
</evidence>
<evidence type="ECO:0000313" key="12">
    <source>
        <dbReference type="Ensembl" id="ENSAMXP00000052632.1"/>
    </source>
</evidence>
<reference evidence="12" key="4">
    <citation type="submission" date="2025-09" db="UniProtKB">
        <authorList>
            <consortium name="Ensembl"/>
        </authorList>
    </citation>
    <scope>IDENTIFICATION</scope>
</reference>
<dbReference type="Ensembl" id="ENSAMXT00000037248.1">
    <property type="protein sequence ID" value="ENSAMXP00000052632.1"/>
    <property type="gene ID" value="ENSAMXG00000032016.1"/>
</dbReference>
<name>A0A3B1KD53_ASTMX</name>
<dbReference type="Proteomes" id="UP000018467">
    <property type="component" value="Unassembled WGS sequence"/>
</dbReference>
<feature type="transmembrane region" description="Helical" evidence="11">
    <location>
        <begin position="50"/>
        <end position="69"/>
    </location>
</feature>
<keyword evidence="7 11" id="KW-1133">Transmembrane helix</keyword>
<evidence type="ECO:0000256" key="10">
    <source>
        <dbReference type="ARBA" id="ARBA00023303"/>
    </source>
</evidence>
<proteinExistence type="inferred from homology"/>
<keyword evidence="9 11" id="KW-0472">Membrane</keyword>
<dbReference type="GeneTree" id="ENSGT00940000160638"/>
<sequence length="116" mass="12586">MEKTAEGAAGSADMAEGTAFLQKSSDAEASPAGTPGQNTHSWSRRTIQEICAFLILSNVMLWVIPAFGAHPQFESGLGKQFYGFSVWFVLVNLGQPLTVFYRMHSVGALMELLIFA</sequence>
<keyword evidence="3" id="KW-0813">Transport</keyword>
<evidence type="ECO:0000256" key="11">
    <source>
        <dbReference type="SAM" id="Phobius"/>
    </source>
</evidence>
<reference evidence="12" key="3">
    <citation type="submission" date="2025-08" db="UniProtKB">
        <authorList>
            <consortium name="Ensembl"/>
        </authorList>
    </citation>
    <scope>IDENTIFICATION</scope>
</reference>
<keyword evidence="4" id="KW-1003">Cell membrane</keyword>
<dbReference type="InParanoid" id="A0A3B1KD53"/>
<organism evidence="12 13">
    <name type="scientific">Astyanax mexicanus</name>
    <name type="common">Blind cave fish</name>
    <name type="synonym">Astyanax fasciatus mexicanus</name>
    <dbReference type="NCBI Taxonomy" id="7994"/>
    <lineage>
        <taxon>Eukaryota</taxon>
        <taxon>Metazoa</taxon>
        <taxon>Chordata</taxon>
        <taxon>Craniata</taxon>
        <taxon>Vertebrata</taxon>
        <taxon>Euteleostomi</taxon>
        <taxon>Actinopterygii</taxon>
        <taxon>Neopterygii</taxon>
        <taxon>Teleostei</taxon>
        <taxon>Ostariophysi</taxon>
        <taxon>Characiformes</taxon>
        <taxon>Characoidei</taxon>
        <taxon>Acestrorhamphidae</taxon>
        <taxon>Acestrorhamphinae</taxon>
        <taxon>Astyanax</taxon>
    </lineage>
</organism>
<accession>A0A3B1KD53</accession>
<evidence type="ECO:0000256" key="3">
    <source>
        <dbReference type="ARBA" id="ARBA00022448"/>
    </source>
</evidence>
<evidence type="ECO:0000256" key="7">
    <source>
        <dbReference type="ARBA" id="ARBA00022989"/>
    </source>
</evidence>
<keyword evidence="8" id="KW-0406">Ion transport</keyword>
<dbReference type="AlphaFoldDB" id="A0A3B1KD53"/>
<reference evidence="13" key="2">
    <citation type="journal article" date="2014" name="Nat. Commun.">
        <title>The cavefish genome reveals candidate genes for eye loss.</title>
        <authorList>
            <person name="McGaugh S.E."/>
            <person name="Gross J.B."/>
            <person name="Aken B."/>
            <person name="Blin M."/>
            <person name="Borowsky R."/>
            <person name="Chalopin D."/>
            <person name="Hinaux H."/>
            <person name="Jeffery W.R."/>
            <person name="Keene A."/>
            <person name="Ma L."/>
            <person name="Minx P."/>
            <person name="Murphy D."/>
            <person name="O'Quin K.E."/>
            <person name="Retaux S."/>
            <person name="Rohner N."/>
            <person name="Searle S.M."/>
            <person name="Stahl B.A."/>
            <person name="Tabin C."/>
            <person name="Volff J.N."/>
            <person name="Yoshizawa M."/>
            <person name="Warren W.C."/>
        </authorList>
    </citation>
    <scope>NUCLEOTIDE SEQUENCE [LARGE SCALE GENOMIC DNA]</scope>
    <source>
        <strain evidence="13">female</strain>
    </source>
</reference>
<dbReference type="Pfam" id="PF03189">
    <property type="entry name" value="Otopetrin"/>
    <property type="match status" value="1"/>
</dbReference>
<reference evidence="13" key="1">
    <citation type="submission" date="2013-03" db="EMBL/GenBank/DDBJ databases">
        <authorList>
            <person name="Jeffery W."/>
            <person name="Warren W."/>
            <person name="Wilson R.K."/>
        </authorList>
    </citation>
    <scope>NUCLEOTIDE SEQUENCE</scope>
    <source>
        <strain evidence="13">female</strain>
    </source>
</reference>
<dbReference type="Bgee" id="ENSAMXG00000032016">
    <property type="expression patterns" value="Expressed in intestine"/>
</dbReference>
<evidence type="ECO:0000256" key="1">
    <source>
        <dbReference type="ARBA" id="ARBA00004651"/>
    </source>
</evidence>
<evidence type="ECO:0000313" key="13">
    <source>
        <dbReference type="Proteomes" id="UP000018467"/>
    </source>
</evidence>
<evidence type="ECO:0000256" key="6">
    <source>
        <dbReference type="ARBA" id="ARBA00022781"/>
    </source>
</evidence>
<protein>
    <submittedName>
        <fullName evidence="12">Uncharacterized protein</fullName>
    </submittedName>
</protein>
<keyword evidence="5 11" id="KW-0812">Transmembrane</keyword>
<keyword evidence="10" id="KW-0407">Ion channel</keyword>
<dbReference type="GO" id="GO:0005886">
    <property type="term" value="C:plasma membrane"/>
    <property type="evidence" value="ECO:0007669"/>
    <property type="project" value="UniProtKB-SubCell"/>
</dbReference>
<dbReference type="GO" id="GO:0015252">
    <property type="term" value="F:proton channel activity"/>
    <property type="evidence" value="ECO:0007669"/>
    <property type="project" value="InterPro"/>
</dbReference>
<evidence type="ECO:0000256" key="2">
    <source>
        <dbReference type="ARBA" id="ARBA00006513"/>
    </source>
</evidence>
<evidence type="ECO:0000256" key="8">
    <source>
        <dbReference type="ARBA" id="ARBA00023065"/>
    </source>
</evidence>